<dbReference type="Gene3D" id="1.10.3210.10">
    <property type="entry name" value="Hypothetical protein af1432"/>
    <property type="match status" value="1"/>
</dbReference>
<dbReference type="SMART" id="SM00471">
    <property type="entry name" value="HDc"/>
    <property type="match status" value="1"/>
</dbReference>
<proteinExistence type="inferred from homology"/>
<dbReference type="InterPro" id="IPR006674">
    <property type="entry name" value="HD_domain"/>
</dbReference>
<evidence type="ECO:0000259" key="2">
    <source>
        <dbReference type="SMART" id="SM00471"/>
    </source>
</evidence>
<dbReference type="OrthoDB" id="9991235at2759"/>
<dbReference type="CDD" id="cd00077">
    <property type="entry name" value="HDc"/>
    <property type="match status" value="1"/>
</dbReference>
<accession>A0A1X7TJX4</accession>
<feature type="domain" description="HD/PDEase" evidence="2">
    <location>
        <begin position="42"/>
        <end position="253"/>
    </location>
</feature>
<dbReference type="GO" id="GO:0006203">
    <property type="term" value="P:dGTP catabolic process"/>
    <property type="evidence" value="ECO:0007669"/>
    <property type="project" value="TreeGrafter"/>
</dbReference>
<dbReference type="PANTHER" id="PTHR11373:SF4">
    <property type="entry name" value="DEOXYNUCLEOSIDE TRIPHOSPHATE TRIPHOSPHOHYDROLASE SAMHD1"/>
    <property type="match status" value="1"/>
</dbReference>
<dbReference type="GO" id="GO:0008832">
    <property type="term" value="F:dGTPase activity"/>
    <property type="evidence" value="ECO:0007669"/>
    <property type="project" value="TreeGrafter"/>
</dbReference>
<evidence type="ECO:0000256" key="1">
    <source>
        <dbReference type="ARBA" id="ARBA00005776"/>
    </source>
</evidence>
<organism evidence="3">
    <name type="scientific">Amphimedon queenslandica</name>
    <name type="common">Sponge</name>
    <dbReference type="NCBI Taxonomy" id="400682"/>
    <lineage>
        <taxon>Eukaryota</taxon>
        <taxon>Metazoa</taxon>
        <taxon>Porifera</taxon>
        <taxon>Demospongiae</taxon>
        <taxon>Heteroscleromorpha</taxon>
        <taxon>Haplosclerida</taxon>
        <taxon>Niphatidae</taxon>
        <taxon>Amphimedon</taxon>
    </lineage>
</organism>
<dbReference type="PANTHER" id="PTHR11373">
    <property type="entry name" value="DEOXYNUCLEOSIDE TRIPHOSPHATE TRIPHOSPHOHYDROLASE"/>
    <property type="match status" value="1"/>
</dbReference>
<dbReference type="Gene3D" id="3.30.70.2760">
    <property type="match status" value="1"/>
</dbReference>
<comment type="similarity">
    <text evidence="1">Belongs to the SAMHD1 family.</text>
</comment>
<evidence type="ECO:0000313" key="3">
    <source>
        <dbReference type="EnsemblMetazoa" id="Aqu2.1.15127_001"/>
    </source>
</evidence>
<dbReference type="GO" id="GO:0005634">
    <property type="term" value="C:nucleus"/>
    <property type="evidence" value="ECO:0007669"/>
    <property type="project" value="TreeGrafter"/>
</dbReference>
<dbReference type="InParanoid" id="A0A1X7TJX4"/>
<reference evidence="3" key="1">
    <citation type="submission" date="2017-05" db="UniProtKB">
        <authorList>
            <consortium name="EnsemblMetazoa"/>
        </authorList>
    </citation>
    <scope>IDENTIFICATION</scope>
</reference>
<dbReference type="eggNOG" id="KOG2681">
    <property type="taxonomic scope" value="Eukaryota"/>
</dbReference>
<dbReference type="Pfam" id="PF01966">
    <property type="entry name" value="HD"/>
    <property type="match status" value="1"/>
</dbReference>
<dbReference type="InterPro" id="IPR050135">
    <property type="entry name" value="dGTPase-like"/>
</dbReference>
<name>A0A1X7TJX4_AMPQE</name>
<protein>
    <recommendedName>
        <fullName evidence="2">HD/PDEase domain-containing protein</fullName>
    </recommendedName>
</protein>
<sequence length="597" mass="70243">MDPVHGSIQLDKYLFKIIDRPEFQRLRKIKQFGGVYYVYPGGVHTRFEHSIGVCYIAGQLVDALNKHRPPDEENLSKWFTQEEKMCVQIAALCHDIGHGPFSHVYDFAVKEYYKELKTKPNGLKEMKEFITSKEDEYGDNKNVDSYVEKKELPKAKHKYRSALIVKRLMDKLTFEELEKDKDSYIRLIQHMITFSERDLNDVETKEKFWPIELPSGKTYKDKAFLFEIVANRITGIDVDKMDYFARDARSVGLPNSFDWRRFTQTAKIIKCDEDGFHHICSRDKDALSLYELFHTRNVLYRSVYRHKTVVIVEDLIKKALQNATIKVEVKGKDDGIESYPLLKCWQNMDAFLLIDDSIEDFIMKEVHVITEPMQSSDDSETTESQQLQQLCIKKADSTDETSPRKYFIDIRDRKLPKFLGRTNKAKLDDTDWKKWKDWKHEDIAICAAKEKSEVKKIKEKIIPLPVKFSYGKGSKDPIQPHFFYGKFYPQHPFHIEKEEVSKILPSNFEEEEVFWYYDMKDDHDDETKAIARSLWECLNTHKLPTEFKSALEGSYARKGKLYKEERNYAGDDHLEHFQKIIESLSLLITSPYKDSLL</sequence>
<dbReference type="InterPro" id="IPR003607">
    <property type="entry name" value="HD/PDEase_dom"/>
</dbReference>
<dbReference type="SUPFAM" id="SSF109604">
    <property type="entry name" value="HD-domain/PDEase-like"/>
    <property type="match status" value="1"/>
</dbReference>
<dbReference type="EnsemblMetazoa" id="Aqu2.1.15127_001">
    <property type="protein sequence ID" value="Aqu2.1.15127_001"/>
    <property type="gene ID" value="Aqu2.1.15127"/>
</dbReference>
<dbReference type="AlphaFoldDB" id="A0A1X7TJX4"/>